<dbReference type="AlphaFoldDB" id="A0A820LI96"/>
<dbReference type="PANTHER" id="PTHR14465">
    <property type="entry name" value="IQ DOMAIN-CONTAINING PROTEIN H"/>
    <property type="match status" value="1"/>
</dbReference>
<protein>
    <submittedName>
        <fullName evidence="1">Uncharacterized protein</fullName>
    </submittedName>
</protein>
<feature type="non-terminal residue" evidence="1">
    <location>
        <position position="1"/>
    </location>
</feature>
<accession>A0A820LI96</accession>
<dbReference type="InterPro" id="IPR038752">
    <property type="entry name" value="IQCH"/>
</dbReference>
<dbReference type="EMBL" id="CAJOBE010051184">
    <property type="protein sequence ID" value="CAF4357778.1"/>
    <property type="molecule type" value="Genomic_DNA"/>
</dbReference>
<dbReference type="PANTHER" id="PTHR14465:SF0">
    <property type="entry name" value="IQ DOMAIN-CONTAINING PROTEIN H"/>
    <property type="match status" value="1"/>
</dbReference>
<sequence length="87" mass="9680">QNTEQGSSSSSSSTFANASERFMIVVPEALHSFPMHNMCLATLLKYSPRALKRIKNLIKGRDAYIVTGVSHVDDLYISEYLDIPIFG</sequence>
<name>A0A820LI96_9BILA</name>
<gene>
    <name evidence="1" type="ORF">FNK824_LOCUS42561</name>
</gene>
<evidence type="ECO:0000313" key="1">
    <source>
        <dbReference type="EMBL" id="CAF4357778.1"/>
    </source>
</evidence>
<evidence type="ECO:0000313" key="2">
    <source>
        <dbReference type="Proteomes" id="UP000663874"/>
    </source>
</evidence>
<dbReference type="Proteomes" id="UP000663874">
    <property type="component" value="Unassembled WGS sequence"/>
</dbReference>
<reference evidence="1" key="1">
    <citation type="submission" date="2021-02" db="EMBL/GenBank/DDBJ databases">
        <authorList>
            <person name="Nowell W R."/>
        </authorList>
    </citation>
    <scope>NUCLEOTIDE SEQUENCE</scope>
</reference>
<proteinExistence type="predicted"/>
<comment type="caution">
    <text evidence="1">The sequence shown here is derived from an EMBL/GenBank/DDBJ whole genome shotgun (WGS) entry which is preliminary data.</text>
</comment>
<organism evidence="1 2">
    <name type="scientific">Rotaria sordida</name>
    <dbReference type="NCBI Taxonomy" id="392033"/>
    <lineage>
        <taxon>Eukaryota</taxon>
        <taxon>Metazoa</taxon>
        <taxon>Spiralia</taxon>
        <taxon>Gnathifera</taxon>
        <taxon>Rotifera</taxon>
        <taxon>Eurotatoria</taxon>
        <taxon>Bdelloidea</taxon>
        <taxon>Philodinida</taxon>
        <taxon>Philodinidae</taxon>
        <taxon>Rotaria</taxon>
    </lineage>
</organism>